<dbReference type="EMBL" id="SLWM01000001">
    <property type="protein sequence ID" value="TCO32054.1"/>
    <property type="molecule type" value="Genomic_DNA"/>
</dbReference>
<reference evidence="2 3" key="1">
    <citation type="journal article" date="2015" name="Stand. Genomic Sci.">
        <title>Genomic Encyclopedia of Bacterial and Archaeal Type Strains, Phase III: the genomes of soil and plant-associated and newly described type strains.</title>
        <authorList>
            <person name="Whitman W.B."/>
            <person name="Woyke T."/>
            <person name="Klenk H.P."/>
            <person name="Zhou Y."/>
            <person name="Lilburn T.G."/>
            <person name="Beck B.J."/>
            <person name="De Vos P."/>
            <person name="Vandamme P."/>
            <person name="Eisen J.A."/>
            <person name="Garrity G."/>
            <person name="Hugenholtz P."/>
            <person name="Kyrpides N.C."/>
        </authorList>
    </citation>
    <scope>NUCLEOTIDE SEQUENCE [LARGE SCALE GENOMIC DNA]</scope>
    <source>
        <strain evidence="2 3">VKM Ac-2538</strain>
    </source>
</reference>
<keyword evidence="1" id="KW-1133">Transmembrane helix</keyword>
<dbReference type="RefSeq" id="WP_241997776.1">
    <property type="nucleotide sequence ID" value="NZ_SLWM01000001.1"/>
</dbReference>
<comment type="caution">
    <text evidence="2">The sequence shown here is derived from an EMBL/GenBank/DDBJ whole genome shotgun (WGS) entry which is preliminary data.</text>
</comment>
<protein>
    <submittedName>
        <fullName evidence="2">Uncharacterized protein DUF1772</fullName>
    </submittedName>
</protein>
<dbReference type="InterPro" id="IPR013901">
    <property type="entry name" value="Anthrone_oxy"/>
</dbReference>
<keyword evidence="1" id="KW-0472">Membrane</keyword>
<keyword evidence="3" id="KW-1185">Reference proteome</keyword>
<evidence type="ECO:0000313" key="2">
    <source>
        <dbReference type="EMBL" id="TCO32054.1"/>
    </source>
</evidence>
<sequence length="175" mass="18959">MSESMTVRLVRGSSVLFAGLFSGFVLGVLVLEHSLRAYNASVYTQVRLVELDSLDNLASATLIPALVCTVIVAFLSIKARGNDRWLVLAAFVLLVVVFVTSLAINVPINGDQADWSVQTPPADWADIRDRWQLAHVVRTVCAVLAFTLLTVAALTRRGQRGAASEPDKKPLTIKA</sequence>
<evidence type="ECO:0000256" key="1">
    <source>
        <dbReference type="SAM" id="Phobius"/>
    </source>
</evidence>
<proteinExistence type="predicted"/>
<accession>A0ABY2BVF3</accession>
<organism evidence="2 3">
    <name type="scientific">Kribbella orskensis</name>
    <dbReference type="NCBI Taxonomy" id="2512216"/>
    <lineage>
        <taxon>Bacteria</taxon>
        <taxon>Bacillati</taxon>
        <taxon>Actinomycetota</taxon>
        <taxon>Actinomycetes</taxon>
        <taxon>Propionibacteriales</taxon>
        <taxon>Kribbellaceae</taxon>
        <taxon>Kribbella</taxon>
    </lineage>
</organism>
<keyword evidence="1" id="KW-0812">Transmembrane</keyword>
<dbReference type="Proteomes" id="UP000295818">
    <property type="component" value="Unassembled WGS sequence"/>
</dbReference>
<name>A0ABY2BVF3_9ACTN</name>
<feature type="transmembrane region" description="Helical" evidence="1">
    <location>
        <begin position="84"/>
        <end position="104"/>
    </location>
</feature>
<feature type="transmembrane region" description="Helical" evidence="1">
    <location>
        <begin position="57"/>
        <end position="77"/>
    </location>
</feature>
<feature type="transmembrane region" description="Helical" evidence="1">
    <location>
        <begin position="12"/>
        <end position="31"/>
    </location>
</feature>
<dbReference type="Pfam" id="PF08592">
    <property type="entry name" value="Anthrone_oxy"/>
    <property type="match status" value="1"/>
</dbReference>
<feature type="transmembrane region" description="Helical" evidence="1">
    <location>
        <begin position="133"/>
        <end position="154"/>
    </location>
</feature>
<gene>
    <name evidence="2" type="ORF">EV644_101697</name>
</gene>
<evidence type="ECO:0000313" key="3">
    <source>
        <dbReference type="Proteomes" id="UP000295818"/>
    </source>
</evidence>